<evidence type="ECO:0000313" key="3">
    <source>
        <dbReference type="Proteomes" id="UP000094472"/>
    </source>
</evidence>
<evidence type="ECO:0000313" key="2">
    <source>
        <dbReference type="EMBL" id="ODS00468.1"/>
    </source>
</evidence>
<dbReference type="Proteomes" id="UP000094472">
    <property type="component" value="Unassembled WGS sequence"/>
</dbReference>
<sequence>MANDANRGGTNPVLVVLLAIAVIALGVLGYFYYQRQQEVVKIDVPGFEGSITKGDGVDIEIGKEKD</sequence>
<dbReference type="EMBL" id="LPWF01000013">
    <property type="protein sequence ID" value="ODS00468.1"/>
    <property type="molecule type" value="Genomic_DNA"/>
</dbReference>
<dbReference type="OrthoDB" id="9923235at2"/>
<feature type="transmembrane region" description="Helical" evidence="1">
    <location>
        <begin position="12"/>
        <end position="33"/>
    </location>
</feature>
<keyword evidence="3" id="KW-1185">Reference proteome</keyword>
<dbReference type="RefSeq" id="WP_069441040.1">
    <property type="nucleotide sequence ID" value="NZ_LPWF01000013.1"/>
</dbReference>
<keyword evidence="1" id="KW-1133">Transmembrane helix</keyword>
<dbReference type="AlphaFoldDB" id="A0A1E3W3S8"/>
<gene>
    <name evidence="2" type="ORF">AUC69_01000</name>
</gene>
<evidence type="ECO:0000256" key="1">
    <source>
        <dbReference type="SAM" id="Phobius"/>
    </source>
</evidence>
<name>A0A1E3W3S8_9HYPH</name>
<comment type="caution">
    <text evidence="2">The sequence shown here is derived from an EMBL/GenBank/DDBJ whole genome shotgun (WGS) entry which is preliminary data.</text>
</comment>
<organism evidence="2 3">
    <name type="scientific">Methyloceanibacter superfactus</name>
    <dbReference type="NCBI Taxonomy" id="1774969"/>
    <lineage>
        <taxon>Bacteria</taxon>
        <taxon>Pseudomonadati</taxon>
        <taxon>Pseudomonadota</taxon>
        <taxon>Alphaproteobacteria</taxon>
        <taxon>Hyphomicrobiales</taxon>
        <taxon>Hyphomicrobiaceae</taxon>
        <taxon>Methyloceanibacter</taxon>
    </lineage>
</organism>
<reference evidence="2 3" key="1">
    <citation type="journal article" date="2016" name="Environ. Microbiol.">
        <title>New Methyloceanibacter diversity from North Sea sediments includes methanotroph containing solely the soluble methane monooxygenase.</title>
        <authorList>
            <person name="Vekeman B."/>
            <person name="Kerckhof F.M."/>
            <person name="Cremers G."/>
            <person name="de Vos P."/>
            <person name="Vandamme P."/>
            <person name="Boon N."/>
            <person name="Op den Camp H.J."/>
            <person name="Heylen K."/>
        </authorList>
    </citation>
    <scope>NUCLEOTIDE SEQUENCE [LARGE SCALE GENOMIC DNA]</scope>
    <source>
        <strain evidence="2 3">R-67175</strain>
    </source>
</reference>
<keyword evidence="1" id="KW-0812">Transmembrane</keyword>
<proteinExistence type="predicted"/>
<keyword evidence="1" id="KW-0472">Membrane</keyword>
<accession>A0A1E3W3S8</accession>
<protein>
    <submittedName>
        <fullName evidence="2">Uncharacterized protein</fullName>
    </submittedName>
</protein>